<dbReference type="PANTHER" id="PTHR33121">
    <property type="entry name" value="CYCLIC DI-GMP PHOSPHODIESTERASE PDEF"/>
    <property type="match status" value="1"/>
</dbReference>
<dbReference type="SUPFAM" id="SSF141868">
    <property type="entry name" value="EAL domain-like"/>
    <property type="match status" value="1"/>
</dbReference>
<protein>
    <submittedName>
        <fullName evidence="2">EAL domain-containing protein</fullName>
    </submittedName>
</protein>
<dbReference type="InterPro" id="IPR001633">
    <property type="entry name" value="EAL_dom"/>
</dbReference>
<dbReference type="RefSeq" id="WP_301134884.1">
    <property type="nucleotide sequence ID" value="NZ_JAUHPW010000009.1"/>
</dbReference>
<evidence type="ECO:0000313" key="3">
    <source>
        <dbReference type="Proteomes" id="UP001172728"/>
    </source>
</evidence>
<organism evidence="2 3">
    <name type="scientific">Demequina litoralis</name>
    <dbReference type="NCBI Taxonomy" id="3051660"/>
    <lineage>
        <taxon>Bacteria</taxon>
        <taxon>Bacillati</taxon>
        <taxon>Actinomycetota</taxon>
        <taxon>Actinomycetes</taxon>
        <taxon>Micrococcales</taxon>
        <taxon>Demequinaceae</taxon>
        <taxon>Demequina</taxon>
    </lineage>
</organism>
<feature type="domain" description="EAL" evidence="1">
    <location>
        <begin position="1"/>
        <end position="224"/>
    </location>
</feature>
<dbReference type="EMBL" id="JAUHPW010000009">
    <property type="protein sequence ID" value="MDN4476512.1"/>
    <property type="molecule type" value="Genomic_DNA"/>
</dbReference>
<comment type="caution">
    <text evidence="2">The sequence shown here is derived from an EMBL/GenBank/DDBJ whole genome shotgun (WGS) entry which is preliminary data.</text>
</comment>
<dbReference type="Pfam" id="PF00563">
    <property type="entry name" value="EAL"/>
    <property type="match status" value="1"/>
</dbReference>
<dbReference type="Proteomes" id="UP001172728">
    <property type="component" value="Unassembled WGS sequence"/>
</dbReference>
<evidence type="ECO:0000259" key="1">
    <source>
        <dbReference type="PROSITE" id="PS50883"/>
    </source>
</evidence>
<dbReference type="InterPro" id="IPR035919">
    <property type="entry name" value="EAL_sf"/>
</dbReference>
<sequence>MTLAAGPRLWHPPHLSRHGSAAIVGRQGIFTRAGEVRGHELLYRAPGHEGLPIDMWPPRLQDRATEHVIAAAFWRDPDITAPHPAFINFTRTYLLDHDLARHCDPARVVIEIVESAYADVALAARLSELKRDGFRVAVDDFAATESQLSLLPLADYVKVDFRDLVREGPALVEAARRGGATLIAERVEDAEIMEACGDLGFDLFQGWWFERVIVHDRGEHAALV</sequence>
<evidence type="ECO:0000313" key="2">
    <source>
        <dbReference type="EMBL" id="MDN4476512.1"/>
    </source>
</evidence>
<keyword evidence="3" id="KW-1185">Reference proteome</keyword>
<dbReference type="Gene3D" id="3.20.20.450">
    <property type="entry name" value="EAL domain"/>
    <property type="match status" value="1"/>
</dbReference>
<accession>A0ABT8GC06</accession>
<gene>
    <name evidence="2" type="ORF">QQX09_11665</name>
</gene>
<dbReference type="PANTHER" id="PTHR33121:SF70">
    <property type="entry name" value="SIGNALING PROTEIN YKOW"/>
    <property type="match status" value="1"/>
</dbReference>
<reference evidence="2" key="1">
    <citation type="submission" date="2023-06" db="EMBL/GenBank/DDBJ databases">
        <title>Sysu t00192.</title>
        <authorList>
            <person name="Gao L."/>
            <person name="Fang B.-Z."/>
            <person name="Li W.-J."/>
        </authorList>
    </citation>
    <scope>NUCLEOTIDE SEQUENCE</scope>
    <source>
        <strain evidence="2">SYSU T00192</strain>
    </source>
</reference>
<proteinExistence type="predicted"/>
<dbReference type="InterPro" id="IPR050706">
    <property type="entry name" value="Cyclic-di-GMP_PDE-like"/>
</dbReference>
<name>A0ABT8GC06_9MICO</name>
<dbReference type="PROSITE" id="PS50883">
    <property type="entry name" value="EAL"/>
    <property type="match status" value="1"/>
</dbReference>
<dbReference type="SMART" id="SM00052">
    <property type="entry name" value="EAL"/>
    <property type="match status" value="1"/>
</dbReference>